<dbReference type="AlphaFoldDB" id="A0A9D4TSR7"/>
<keyword evidence="3" id="KW-1185">Reference proteome</keyword>
<protein>
    <submittedName>
        <fullName evidence="2">Uncharacterized protein</fullName>
    </submittedName>
</protein>
<name>A0A9D4TSR7_CHLVU</name>
<feature type="compositionally biased region" description="Low complexity" evidence="1">
    <location>
        <begin position="274"/>
        <end position="286"/>
    </location>
</feature>
<dbReference type="Pfam" id="PF04720">
    <property type="entry name" value="PDDEXK_6"/>
    <property type="match status" value="1"/>
</dbReference>
<dbReference type="OrthoDB" id="512223at2759"/>
<accession>A0A9D4TSR7</accession>
<evidence type="ECO:0000313" key="3">
    <source>
        <dbReference type="Proteomes" id="UP001055712"/>
    </source>
</evidence>
<comment type="caution">
    <text evidence="2">The sequence shown here is derived from an EMBL/GenBank/DDBJ whole genome shotgun (WGS) entry which is preliminary data.</text>
</comment>
<proteinExistence type="predicted"/>
<organism evidence="2 3">
    <name type="scientific">Chlorella vulgaris</name>
    <name type="common">Green alga</name>
    <dbReference type="NCBI Taxonomy" id="3077"/>
    <lineage>
        <taxon>Eukaryota</taxon>
        <taxon>Viridiplantae</taxon>
        <taxon>Chlorophyta</taxon>
        <taxon>core chlorophytes</taxon>
        <taxon>Trebouxiophyceae</taxon>
        <taxon>Chlorellales</taxon>
        <taxon>Chlorellaceae</taxon>
        <taxon>Chlorella clade</taxon>
        <taxon>Chlorella</taxon>
    </lineage>
</organism>
<gene>
    <name evidence="2" type="ORF">D9Q98_003436</name>
</gene>
<evidence type="ECO:0000256" key="1">
    <source>
        <dbReference type="SAM" id="MobiDB-lite"/>
    </source>
</evidence>
<sequence length="301" mass="32320">MTRASGVPCCIEEDGFHWEPTQQGGALEGAEGARSTTPPTPTGFSLDKVVHHLSPDALFPMEGFEESDVEEEGQRPLALPQAALRSRLNPCAPAFEPTPNPEAAVAAFLQAPEDQPVHSAVSKALQDSGGSLQAVAHMLARMGFAVRLHTSKGGNLDRLRHTYLTAARNTSSGEPAEWIIDPSFAQAFAVACPTPRYAHIMAAVPSLLVAPLPRLVRGLLLLGAELARCFQERGVPLPPWRRVNAMATRYETVSAVTVHRAPDAEQCSKEQCERQQQQRPQQQQSPTSICGASSCDSSATS</sequence>
<reference evidence="2" key="2">
    <citation type="submission" date="2020-11" db="EMBL/GenBank/DDBJ databases">
        <authorList>
            <person name="Cecchin M."/>
            <person name="Marcolungo L."/>
            <person name="Rossato M."/>
            <person name="Girolomoni L."/>
            <person name="Cosentino E."/>
            <person name="Cuine S."/>
            <person name="Li-Beisson Y."/>
            <person name="Delledonne M."/>
            <person name="Ballottari M."/>
        </authorList>
    </citation>
    <scope>NUCLEOTIDE SEQUENCE</scope>
    <source>
        <strain evidence="2">211/11P</strain>
        <tissue evidence="2">Whole cell</tissue>
    </source>
</reference>
<dbReference type="PANTHER" id="PTHR31579">
    <property type="entry name" value="OS03G0796600 PROTEIN"/>
    <property type="match status" value="1"/>
</dbReference>
<reference evidence="2" key="1">
    <citation type="journal article" date="2019" name="Plant J.">
        <title>Chlorella vulgaris genome assembly and annotation reveals the molecular basis for metabolic acclimation to high light conditions.</title>
        <authorList>
            <person name="Cecchin M."/>
            <person name="Marcolungo L."/>
            <person name="Rossato M."/>
            <person name="Girolomoni L."/>
            <person name="Cosentino E."/>
            <person name="Cuine S."/>
            <person name="Li-Beisson Y."/>
            <person name="Delledonne M."/>
            <person name="Ballottari M."/>
        </authorList>
    </citation>
    <scope>NUCLEOTIDE SEQUENCE</scope>
    <source>
        <strain evidence="2">211/11P</strain>
    </source>
</reference>
<feature type="region of interest" description="Disordered" evidence="1">
    <location>
        <begin position="17"/>
        <end position="39"/>
    </location>
</feature>
<evidence type="ECO:0000313" key="2">
    <source>
        <dbReference type="EMBL" id="KAI3433627.1"/>
    </source>
</evidence>
<feature type="compositionally biased region" description="Low complexity" evidence="1">
    <location>
        <begin position="24"/>
        <end position="33"/>
    </location>
</feature>
<dbReference type="EMBL" id="SIDB01000004">
    <property type="protein sequence ID" value="KAI3433627.1"/>
    <property type="molecule type" value="Genomic_DNA"/>
</dbReference>
<dbReference type="InterPro" id="IPR006502">
    <property type="entry name" value="PDDEXK-like"/>
</dbReference>
<feature type="compositionally biased region" description="Polar residues" evidence="1">
    <location>
        <begin position="287"/>
        <end position="301"/>
    </location>
</feature>
<feature type="region of interest" description="Disordered" evidence="1">
    <location>
        <begin position="265"/>
        <end position="301"/>
    </location>
</feature>
<dbReference type="Proteomes" id="UP001055712">
    <property type="component" value="Unassembled WGS sequence"/>
</dbReference>
<dbReference type="PANTHER" id="PTHR31579:SF1">
    <property type="entry name" value="OS03G0796600 PROTEIN"/>
    <property type="match status" value="1"/>
</dbReference>